<proteinExistence type="inferred from homology"/>
<sequence>MQSTISRPYSLESWKEESWEEVETDEVKEAKQYEADGVTAAEAGDLELALSKFGLAIQVCPTRGSGYNNRAQALRLKGDVQGALQDLHTAIELSEGQGSAACQAFTQRGLIFKLEGEEEKALEDFKRAGALGGQFAKQQVVAMNPYAALCNQMLSEVMRKVKTGETFYLNVERSITKTGLPTKVFP</sequence>
<dbReference type="PANTHER" id="PTHR21405:SF0">
    <property type="entry name" value="TETRATRICOPEPTIDE REPEAT PROTEIN 36"/>
    <property type="match status" value="1"/>
</dbReference>
<dbReference type="SMART" id="SM00028">
    <property type="entry name" value="TPR"/>
    <property type="match status" value="3"/>
</dbReference>
<dbReference type="STRING" id="6573.A0A210PG23"/>
<comment type="similarity">
    <text evidence="1">Belongs to the TTC36 family.</text>
</comment>
<dbReference type="PANTHER" id="PTHR21405">
    <property type="entry name" value="CDNA SEQUENCE BC021608"/>
    <property type="match status" value="1"/>
</dbReference>
<dbReference type="InterPro" id="IPR019734">
    <property type="entry name" value="TPR_rpt"/>
</dbReference>
<dbReference type="SUPFAM" id="SSF48452">
    <property type="entry name" value="TPR-like"/>
    <property type="match status" value="1"/>
</dbReference>
<protein>
    <submittedName>
        <fullName evidence="4">Tetratricopeptide repeat protein 36</fullName>
    </submittedName>
</protein>
<dbReference type="Gene3D" id="1.25.40.10">
    <property type="entry name" value="Tetratricopeptide repeat domain"/>
    <property type="match status" value="1"/>
</dbReference>
<dbReference type="Proteomes" id="UP000242188">
    <property type="component" value="Unassembled WGS sequence"/>
</dbReference>
<evidence type="ECO:0000313" key="5">
    <source>
        <dbReference type="Proteomes" id="UP000242188"/>
    </source>
</evidence>
<evidence type="ECO:0000256" key="3">
    <source>
        <dbReference type="ARBA" id="ARBA00022803"/>
    </source>
</evidence>
<reference evidence="4 5" key="1">
    <citation type="journal article" date="2017" name="Nat. Ecol. Evol.">
        <title>Scallop genome provides insights into evolution of bilaterian karyotype and development.</title>
        <authorList>
            <person name="Wang S."/>
            <person name="Zhang J."/>
            <person name="Jiao W."/>
            <person name="Li J."/>
            <person name="Xun X."/>
            <person name="Sun Y."/>
            <person name="Guo X."/>
            <person name="Huan P."/>
            <person name="Dong B."/>
            <person name="Zhang L."/>
            <person name="Hu X."/>
            <person name="Sun X."/>
            <person name="Wang J."/>
            <person name="Zhao C."/>
            <person name="Wang Y."/>
            <person name="Wang D."/>
            <person name="Huang X."/>
            <person name="Wang R."/>
            <person name="Lv J."/>
            <person name="Li Y."/>
            <person name="Zhang Z."/>
            <person name="Liu B."/>
            <person name="Lu W."/>
            <person name="Hui Y."/>
            <person name="Liang J."/>
            <person name="Zhou Z."/>
            <person name="Hou R."/>
            <person name="Li X."/>
            <person name="Liu Y."/>
            <person name="Li H."/>
            <person name="Ning X."/>
            <person name="Lin Y."/>
            <person name="Zhao L."/>
            <person name="Xing Q."/>
            <person name="Dou J."/>
            <person name="Li Y."/>
            <person name="Mao J."/>
            <person name="Guo H."/>
            <person name="Dou H."/>
            <person name="Li T."/>
            <person name="Mu C."/>
            <person name="Jiang W."/>
            <person name="Fu Q."/>
            <person name="Fu X."/>
            <person name="Miao Y."/>
            <person name="Liu J."/>
            <person name="Yu Q."/>
            <person name="Li R."/>
            <person name="Liao H."/>
            <person name="Li X."/>
            <person name="Kong Y."/>
            <person name="Jiang Z."/>
            <person name="Chourrout D."/>
            <person name="Li R."/>
            <person name="Bao Z."/>
        </authorList>
    </citation>
    <scope>NUCLEOTIDE SEQUENCE [LARGE SCALE GENOMIC DNA]</scope>
    <source>
        <strain evidence="4 5">PY_sf001</strain>
    </source>
</reference>
<dbReference type="AlphaFoldDB" id="A0A210PG23"/>
<evidence type="ECO:0000256" key="2">
    <source>
        <dbReference type="ARBA" id="ARBA00022737"/>
    </source>
</evidence>
<dbReference type="EMBL" id="NEDP02076727">
    <property type="protein sequence ID" value="OWF35438.1"/>
    <property type="molecule type" value="Genomic_DNA"/>
</dbReference>
<keyword evidence="2" id="KW-0677">Repeat</keyword>
<evidence type="ECO:0000313" key="4">
    <source>
        <dbReference type="EMBL" id="OWF35438.1"/>
    </source>
</evidence>
<dbReference type="FunFam" id="1.25.40.10:FF:000213">
    <property type="entry name" value="Tetratricopeptide repeat domain 36"/>
    <property type="match status" value="1"/>
</dbReference>
<dbReference type="InterPro" id="IPR011990">
    <property type="entry name" value="TPR-like_helical_dom_sf"/>
</dbReference>
<keyword evidence="3" id="KW-0802">TPR repeat</keyword>
<name>A0A210PG23_MIZYE</name>
<dbReference type="OrthoDB" id="539634at2759"/>
<evidence type="ECO:0000256" key="1">
    <source>
        <dbReference type="ARBA" id="ARBA00006995"/>
    </source>
</evidence>
<dbReference type="GO" id="GO:0006570">
    <property type="term" value="P:tyrosine metabolic process"/>
    <property type="evidence" value="ECO:0007669"/>
    <property type="project" value="TreeGrafter"/>
</dbReference>
<organism evidence="4 5">
    <name type="scientific">Mizuhopecten yessoensis</name>
    <name type="common">Japanese scallop</name>
    <name type="synonym">Patinopecten yessoensis</name>
    <dbReference type="NCBI Taxonomy" id="6573"/>
    <lineage>
        <taxon>Eukaryota</taxon>
        <taxon>Metazoa</taxon>
        <taxon>Spiralia</taxon>
        <taxon>Lophotrochozoa</taxon>
        <taxon>Mollusca</taxon>
        <taxon>Bivalvia</taxon>
        <taxon>Autobranchia</taxon>
        <taxon>Pteriomorphia</taxon>
        <taxon>Pectinida</taxon>
        <taxon>Pectinoidea</taxon>
        <taxon>Pectinidae</taxon>
        <taxon>Mizuhopecten</taxon>
    </lineage>
</organism>
<comment type="caution">
    <text evidence="4">The sequence shown here is derived from an EMBL/GenBank/DDBJ whole genome shotgun (WGS) entry which is preliminary data.</text>
</comment>
<keyword evidence="5" id="KW-1185">Reference proteome</keyword>
<gene>
    <name evidence="4" type="ORF">KP79_PYT21513</name>
</gene>
<dbReference type="InterPro" id="IPR038906">
    <property type="entry name" value="TTC36"/>
</dbReference>
<accession>A0A210PG23</accession>